<evidence type="ECO:0000313" key="3">
    <source>
        <dbReference type="Proteomes" id="UP000001416"/>
    </source>
</evidence>
<name>Q82UX5_NITEU</name>
<evidence type="ECO:0000313" key="2">
    <source>
        <dbReference type="EMBL" id="CAD85253.1"/>
    </source>
</evidence>
<dbReference type="PANTHER" id="PTHR21015:SF22">
    <property type="entry name" value="GLYCOSYLTRANSFERASE"/>
    <property type="match status" value="1"/>
</dbReference>
<dbReference type="Gene3D" id="3.40.50.2000">
    <property type="entry name" value="Glycogen Phosphorylase B"/>
    <property type="match status" value="1"/>
</dbReference>
<dbReference type="Pfam" id="PF04101">
    <property type="entry name" value="Glyco_tran_28_C"/>
    <property type="match status" value="1"/>
</dbReference>
<dbReference type="SUPFAM" id="SSF53756">
    <property type="entry name" value="UDP-Glycosyltransferase/glycogen phosphorylase"/>
    <property type="match status" value="1"/>
</dbReference>
<sequence length="365" mass="39834">MTRSVQGFKSPKLPSILFFNVNGSGMGHLNRCLAYAQQLKGRARPVFFSLASAIEMIEEMGFEADYFVSHFWSANASFHWNSELTFRFGLMLERVQPKVIVFDGTWPFQGFLAACKAHGASALVWSNRGLLKEDVMHAPVDENLFDLIIQPGELGAVKSELPLEGGGKRVTVPPVCLLESEALLDKKQARKALNLPEEGRFALFSLGPGNLKDVSGIGHGLIRLFTAAGFQVIWARAPISVRDVELPSGVKPVSVYPLARYLRAFDVFIGAAGYNSCCELVQSGIPALLVPNDKLADDQIRRAQMVAELIPAVVSPCETDTQRSEAVADLLKMLADTPAEKPEIQMNGAALAAEEILALLPARKR</sequence>
<protein>
    <submittedName>
        <fullName evidence="2">Possible glycosyltransferase</fullName>
    </submittedName>
</protein>
<feature type="domain" description="Glycosyl transferase family 28 C-terminal" evidence="1">
    <location>
        <begin position="258"/>
        <end position="353"/>
    </location>
</feature>
<dbReference type="Proteomes" id="UP000001416">
    <property type="component" value="Chromosome"/>
</dbReference>
<dbReference type="HOGENOM" id="CLU_062400_0_0_4"/>
<dbReference type="AlphaFoldDB" id="Q82UX5"/>
<dbReference type="GO" id="GO:0016758">
    <property type="term" value="F:hexosyltransferase activity"/>
    <property type="evidence" value="ECO:0007669"/>
    <property type="project" value="InterPro"/>
</dbReference>
<organism evidence="2 3">
    <name type="scientific">Nitrosomonas europaea (strain ATCC 19718 / CIP 103999 / KCTC 2705 / NBRC 14298)</name>
    <dbReference type="NCBI Taxonomy" id="228410"/>
    <lineage>
        <taxon>Bacteria</taxon>
        <taxon>Pseudomonadati</taxon>
        <taxon>Pseudomonadota</taxon>
        <taxon>Betaproteobacteria</taxon>
        <taxon>Nitrosomonadales</taxon>
        <taxon>Nitrosomonadaceae</taxon>
        <taxon>Nitrosomonas</taxon>
    </lineage>
</organism>
<dbReference type="eggNOG" id="COG4671">
    <property type="taxonomic scope" value="Bacteria"/>
</dbReference>
<dbReference type="STRING" id="228410.NE1342"/>
<dbReference type="InterPro" id="IPR007235">
    <property type="entry name" value="Glyco_trans_28_C"/>
</dbReference>
<keyword evidence="2" id="KW-0808">Transferase</keyword>
<accession>Q82UX5</accession>
<proteinExistence type="predicted"/>
<gene>
    <name evidence="2" type="ordered locus">NE1342</name>
</gene>
<reference evidence="2 3" key="1">
    <citation type="journal article" date="2003" name="J. Bacteriol.">
        <title>Complete genome sequence of the ammonia-oxidizing bacterium and obligate chemolithoautotroph Nitrosomonas europaea.</title>
        <authorList>
            <person name="Chain P."/>
            <person name="Lamerdin J."/>
            <person name="Larimer F."/>
            <person name="Regala W."/>
            <person name="Land M."/>
            <person name="Hauser L."/>
            <person name="Hooper A."/>
            <person name="Klotz M."/>
            <person name="Norton J."/>
            <person name="Sayavedra-Soto L."/>
            <person name="Arciero D."/>
            <person name="Hommes N."/>
            <person name="Whittaker M."/>
            <person name="Arp D."/>
        </authorList>
    </citation>
    <scope>NUCLEOTIDE SEQUENCE [LARGE SCALE GENOMIC DNA]</scope>
    <source>
        <strain evidence="3">ATCC 19718 / CIP 103999 / KCTC 2705 / NBRC 14298</strain>
    </source>
</reference>
<dbReference type="EMBL" id="AL954747">
    <property type="protein sequence ID" value="CAD85253.1"/>
    <property type="molecule type" value="Genomic_DNA"/>
</dbReference>
<keyword evidence="3" id="KW-1185">Reference proteome</keyword>
<dbReference type="KEGG" id="neu:NE1342"/>
<dbReference type="PANTHER" id="PTHR21015">
    <property type="entry name" value="UDP-N-ACETYLGLUCOSAMINE--N-ACETYLMURAMYL-(PENTAPEPTIDE) PYROPHOSPHORYL-UNDECAPRENOL N-ACETYLGLUCOSAMINE TRANSFERASE 1"/>
    <property type="match status" value="1"/>
</dbReference>
<dbReference type="PhylomeDB" id="Q82UX5"/>
<evidence type="ECO:0000259" key="1">
    <source>
        <dbReference type="Pfam" id="PF04101"/>
    </source>
</evidence>